<gene>
    <name evidence="2" type="ORF">EVEC_LOCUS10048</name>
</gene>
<dbReference type="PANTHER" id="PTHR38612:SF1">
    <property type="entry name" value="PROTEIN CBG06620"/>
    <property type="match status" value="1"/>
</dbReference>
<dbReference type="Proteomes" id="UP000274131">
    <property type="component" value="Unassembled WGS sequence"/>
</dbReference>
<reference evidence="2 3" key="2">
    <citation type="submission" date="2018-10" db="EMBL/GenBank/DDBJ databases">
        <authorList>
            <consortium name="Pathogen Informatics"/>
        </authorList>
    </citation>
    <scope>NUCLEOTIDE SEQUENCE [LARGE SCALE GENOMIC DNA]</scope>
</reference>
<dbReference type="WBParaSite" id="EVEC_0001070501-mRNA-1">
    <property type="protein sequence ID" value="EVEC_0001070501-mRNA-1"/>
    <property type="gene ID" value="EVEC_0001070501"/>
</dbReference>
<dbReference type="Pfam" id="PF17266">
    <property type="entry name" value="DUF5332"/>
    <property type="match status" value="1"/>
</dbReference>
<organism evidence="4">
    <name type="scientific">Enterobius vermicularis</name>
    <name type="common">Human pinworm</name>
    <dbReference type="NCBI Taxonomy" id="51028"/>
    <lineage>
        <taxon>Eukaryota</taxon>
        <taxon>Metazoa</taxon>
        <taxon>Ecdysozoa</taxon>
        <taxon>Nematoda</taxon>
        <taxon>Chromadorea</taxon>
        <taxon>Rhabditida</taxon>
        <taxon>Spirurina</taxon>
        <taxon>Oxyuridomorpha</taxon>
        <taxon>Oxyuroidea</taxon>
        <taxon>Oxyuridae</taxon>
        <taxon>Enterobius</taxon>
    </lineage>
</organism>
<evidence type="ECO:0000313" key="2">
    <source>
        <dbReference type="EMBL" id="VDD95297.1"/>
    </source>
</evidence>
<keyword evidence="3" id="KW-1185">Reference proteome</keyword>
<evidence type="ECO:0000313" key="3">
    <source>
        <dbReference type="Proteomes" id="UP000274131"/>
    </source>
</evidence>
<keyword evidence="1" id="KW-0472">Membrane</keyword>
<accession>A0A0N4VIQ2</accession>
<dbReference type="EMBL" id="UXUI01010495">
    <property type="protein sequence ID" value="VDD95297.1"/>
    <property type="molecule type" value="Genomic_DNA"/>
</dbReference>
<protein>
    <submittedName>
        <fullName evidence="2 4">Uncharacterized protein</fullName>
    </submittedName>
</protein>
<sequence length="170" mass="19106">MKFINEKFRGAEINAEMYNNLDKGIDYGCIFTSGCLEECNRCPLCLSSKEQLVDVLAGNKRSETGECATLVNCATDCVQRSNSNLPQINHCLRHICAYSCFDGSCYKCSGFITRLFNQICASGNLKSTVSNFQVTILLFFFQILIFLKSLLHLMSRVPPNKTNKKCQILD</sequence>
<dbReference type="OrthoDB" id="5774172at2759"/>
<keyword evidence="1" id="KW-1133">Transmembrane helix</keyword>
<feature type="transmembrane region" description="Helical" evidence="1">
    <location>
        <begin position="132"/>
        <end position="151"/>
    </location>
</feature>
<evidence type="ECO:0000256" key="1">
    <source>
        <dbReference type="SAM" id="Phobius"/>
    </source>
</evidence>
<reference evidence="4" key="1">
    <citation type="submission" date="2017-02" db="UniProtKB">
        <authorList>
            <consortium name="WormBaseParasite"/>
        </authorList>
    </citation>
    <scope>IDENTIFICATION</scope>
</reference>
<dbReference type="InterPro" id="IPR035161">
    <property type="entry name" value="DUF5332"/>
</dbReference>
<evidence type="ECO:0000313" key="4">
    <source>
        <dbReference type="WBParaSite" id="EVEC_0001070501-mRNA-1"/>
    </source>
</evidence>
<name>A0A0N4VIQ2_ENTVE</name>
<keyword evidence="1" id="KW-0812">Transmembrane</keyword>
<proteinExistence type="predicted"/>
<dbReference type="PANTHER" id="PTHR38612">
    <property type="entry name" value="PROTEIN DCT-5-RELATED"/>
    <property type="match status" value="1"/>
</dbReference>
<dbReference type="AlphaFoldDB" id="A0A0N4VIQ2"/>